<dbReference type="PROSITE" id="PS00893">
    <property type="entry name" value="NUDIX_BOX"/>
    <property type="match status" value="1"/>
</dbReference>
<dbReference type="KEGG" id="jar:G7057_00960"/>
<keyword evidence="4" id="KW-0378">Hydrolase</keyword>
<evidence type="ECO:0000313" key="8">
    <source>
        <dbReference type="EMBL" id="QII81179.1"/>
    </source>
</evidence>
<evidence type="ECO:0000256" key="6">
    <source>
        <dbReference type="ARBA" id="ARBA00023211"/>
    </source>
</evidence>
<dbReference type="AlphaFoldDB" id="A0A6G7K7D9"/>
<dbReference type="InterPro" id="IPR000086">
    <property type="entry name" value="NUDIX_hydrolase_dom"/>
</dbReference>
<dbReference type="PANTHER" id="PTHR12992:SF11">
    <property type="entry name" value="MITOCHONDRIAL COENZYME A DIPHOSPHATASE NUDT8"/>
    <property type="match status" value="1"/>
</dbReference>
<evidence type="ECO:0000259" key="7">
    <source>
        <dbReference type="PROSITE" id="PS51462"/>
    </source>
</evidence>
<keyword evidence="3" id="KW-0479">Metal-binding</keyword>
<dbReference type="CDD" id="cd03426">
    <property type="entry name" value="NUDIX_CoAse_Nudt7"/>
    <property type="match status" value="1"/>
</dbReference>
<dbReference type="InterPro" id="IPR015797">
    <property type="entry name" value="NUDIX_hydrolase-like_dom_sf"/>
</dbReference>
<feature type="domain" description="Nudix hydrolase" evidence="7">
    <location>
        <begin position="20"/>
        <end position="150"/>
    </location>
</feature>
<dbReference type="GO" id="GO:0010945">
    <property type="term" value="F:coenzyme A diphosphatase activity"/>
    <property type="evidence" value="ECO:0007669"/>
    <property type="project" value="InterPro"/>
</dbReference>
<evidence type="ECO:0000313" key="9">
    <source>
        <dbReference type="Proteomes" id="UP000501451"/>
    </source>
</evidence>
<keyword evidence="5" id="KW-0460">Magnesium</keyword>
<comment type="cofactor">
    <cofactor evidence="1">
        <name>Mn(2+)</name>
        <dbReference type="ChEBI" id="CHEBI:29035"/>
    </cofactor>
</comment>
<dbReference type="InterPro" id="IPR020084">
    <property type="entry name" value="NUDIX_hydrolase_CS"/>
</dbReference>
<protein>
    <submittedName>
        <fullName evidence="8">CoA pyrophosphatase</fullName>
    </submittedName>
</protein>
<dbReference type="RefSeq" id="WP_166160619.1">
    <property type="nucleotide sequence ID" value="NZ_CP049740.1"/>
</dbReference>
<keyword evidence="6" id="KW-0464">Manganese</keyword>
<sequence>MLDQIEDLLKNRPCQPLGKQRFFSVMLPLIQREGEWHILYEVRGTRISQPGETSFPGGAVEANESFEEAAVRETMEELNVEQSDIRVLGEIDYIVSEFAVIHCFVGVIDKPFDSIQFSKAEVASIFTIPLSYFLENRPTYYVSDYQLNHPEDFPFDRIPNGKNYQFKTGQHLIPFYDLNGHSLWGFTANLTDHFVEILEENKTK</sequence>
<dbReference type="Pfam" id="PF00293">
    <property type="entry name" value="NUDIX"/>
    <property type="match status" value="1"/>
</dbReference>
<evidence type="ECO:0000256" key="5">
    <source>
        <dbReference type="ARBA" id="ARBA00022842"/>
    </source>
</evidence>
<dbReference type="EMBL" id="CP049740">
    <property type="protein sequence ID" value="QII81179.1"/>
    <property type="molecule type" value="Genomic_DNA"/>
</dbReference>
<evidence type="ECO:0000256" key="2">
    <source>
        <dbReference type="ARBA" id="ARBA00001946"/>
    </source>
</evidence>
<evidence type="ECO:0000256" key="3">
    <source>
        <dbReference type="ARBA" id="ARBA00022723"/>
    </source>
</evidence>
<gene>
    <name evidence="8" type="ORF">G7057_00960</name>
</gene>
<accession>A0A6G7K7D9</accession>
<dbReference type="Gene3D" id="3.90.79.10">
    <property type="entry name" value="Nucleoside Triphosphate Pyrophosphohydrolase"/>
    <property type="match status" value="1"/>
</dbReference>
<dbReference type="PROSITE" id="PS51462">
    <property type="entry name" value="NUDIX"/>
    <property type="match status" value="1"/>
</dbReference>
<dbReference type="InterPro" id="IPR045121">
    <property type="entry name" value="CoAse"/>
</dbReference>
<organism evidence="8 9">
    <name type="scientific">Jeotgalibaca arthritidis</name>
    <dbReference type="NCBI Taxonomy" id="1868794"/>
    <lineage>
        <taxon>Bacteria</taxon>
        <taxon>Bacillati</taxon>
        <taxon>Bacillota</taxon>
        <taxon>Bacilli</taxon>
        <taxon>Lactobacillales</taxon>
        <taxon>Carnobacteriaceae</taxon>
        <taxon>Jeotgalibaca</taxon>
    </lineage>
</organism>
<dbReference type="SUPFAM" id="SSF55811">
    <property type="entry name" value="Nudix"/>
    <property type="match status" value="1"/>
</dbReference>
<dbReference type="Proteomes" id="UP000501451">
    <property type="component" value="Chromosome"/>
</dbReference>
<reference evidence="8 9" key="1">
    <citation type="journal article" date="2017" name="Int. J. Syst. Evol. Microbiol.">
        <title>Jeotgalibaca porci sp. nov. and Jeotgalibaca arthritidis sp. nov., isolated from pigs, and emended description of the genus Jeotgalibaca.</title>
        <authorList>
            <person name="Zamora L."/>
            <person name="Perez-Sancho M."/>
            <person name="Dominguez L."/>
            <person name="Fernandez-Garayzabal J.F."/>
            <person name="Vela A.I."/>
        </authorList>
    </citation>
    <scope>NUCLEOTIDE SEQUENCE [LARGE SCALE GENOMIC DNA]</scope>
    <source>
        <strain evidence="8 9">CECT 9157</strain>
    </source>
</reference>
<keyword evidence="9" id="KW-1185">Reference proteome</keyword>
<evidence type="ECO:0000256" key="4">
    <source>
        <dbReference type="ARBA" id="ARBA00022801"/>
    </source>
</evidence>
<comment type="cofactor">
    <cofactor evidence="2">
        <name>Mg(2+)</name>
        <dbReference type="ChEBI" id="CHEBI:18420"/>
    </cofactor>
</comment>
<name>A0A6G7K7D9_9LACT</name>
<dbReference type="GO" id="GO:0046872">
    <property type="term" value="F:metal ion binding"/>
    <property type="evidence" value="ECO:0007669"/>
    <property type="project" value="UniProtKB-KW"/>
</dbReference>
<dbReference type="PANTHER" id="PTHR12992">
    <property type="entry name" value="NUDIX HYDROLASE"/>
    <property type="match status" value="1"/>
</dbReference>
<evidence type="ECO:0000256" key="1">
    <source>
        <dbReference type="ARBA" id="ARBA00001936"/>
    </source>
</evidence>
<proteinExistence type="predicted"/>